<accession>A0ABN2BE84</accession>
<protein>
    <recommendedName>
        <fullName evidence="4">PknH-like extracellular domain-containing protein</fullName>
    </recommendedName>
</protein>
<name>A0ABN2BE84_9ACTN</name>
<dbReference type="Gene3D" id="3.40.1000.70">
    <property type="entry name" value="PknH-like extracellular domain"/>
    <property type="match status" value="1"/>
</dbReference>
<keyword evidence="1" id="KW-0812">Transmembrane</keyword>
<comment type="caution">
    <text evidence="2">The sequence shown here is derived from an EMBL/GenBank/DDBJ whole genome shotgun (WGS) entry which is preliminary data.</text>
</comment>
<evidence type="ECO:0000256" key="1">
    <source>
        <dbReference type="SAM" id="Phobius"/>
    </source>
</evidence>
<keyword evidence="1" id="KW-0472">Membrane</keyword>
<dbReference type="Proteomes" id="UP001500842">
    <property type="component" value="Unassembled WGS sequence"/>
</dbReference>
<proteinExistence type="predicted"/>
<dbReference type="InterPro" id="IPR038232">
    <property type="entry name" value="PknH-like_Extracell_sf"/>
</dbReference>
<dbReference type="EMBL" id="BAAAOR010000036">
    <property type="protein sequence ID" value="GAA1539296.1"/>
    <property type="molecule type" value="Genomic_DNA"/>
</dbReference>
<gene>
    <name evidence="2" type="ORF">GCM10009788_47520</name>
</gene>
<evidence type="ECO:0000313" key="3">
    <source>
        <dbReference type="Proteomes" id="UP001500842"/>
    </source>
</evidence>
<evidence type="ECO:0000313" key="2">
    <source>
        <dbReference type="EMBL" id="GAA1539296.1"/>
    </source>
</evidence>
<evidence type="ECO:0008006" key="4">
    <source>
        <dbReference type="Google" id="ProtNLM"/>
    </source>
</evidence>
<keyword evidence="1" id="KW-1133">Transmembrane helix</keyword>
<reference evidence="2 3" key="1">
    <citation type="journal article" date="2019" name="Int. J. Syst. Evol. Microbiol.">
        <title>The Global Catalogue of Microorganisms (GCM) 10K type strain sequencing project: providing services to taxonomists for standard genome sequencing and annotation.</title>
        <authorList>
            <consortium name="The Broad Institute Genomics Platform"/>
            <consortium name="The Broad Institute Genome Sequencing Center for Infectious Disease"/>
            <person name="Wu L."/>
            <person name="Ma J."/>
        </authorList>
    </citation>
    <scope>NUCLEOTIDE SEQUENCE [LARGE SCALE GENOMIC DNA]</scope>
    <source>
        <strain evidence="2 3">JCM 14942</strain>
    </source>
</reference>
<organism evidence="2 3">
    <name type="scientific">Nocardioides humi</name>
    <dbReference type="NCBI Taxonomy" id="449461"/>
    <lineage>
        <taxon>Bacteria</taxon>
        <taxon>Bacillati</taxon>
        <taxon>Actinomycetota</taxon>
        <taxon>Actinomycetes</taxon>
        <taxon>Propionibacteriales</taxon>
        <taxon>Nocardioidaceae</taxon>
        <taxon>Nocardioides</taxon>
    </lineage>
</organism>
<keyword evidence="3" id="KW-1185">Reference proteome</keyword>
<feature type="transmembrane region" description="Helical" evidence="1">
    <location>
        <begin position="21"/>
        <end position="42"/>
    </location>
</feature>
<sequence>MPLSAAAVRRRGDQIRRRRTALVAGGAALAVAAVTTPILALAGHDSSDRDLVTKDPAAALGEHDLLTDDDTVYSEGSDWFAIDTVEGDGQAAFHPCARSSLTGLGATGVFQRRFEMRNTEDPSVEVTGDHFAEAIAQFPDAATAAAAYDTIAQWVRDCTEQLAATDTPDYRAYEPRPVDAEVRDSQALVIDATYGPVPKSIDPSGEGAYIAETGLVRVGDRIAVLASTVVGQDYDFTDGTPVERMIPVAADRLRPGADEPFDPTAVAGTRLPDDFPLASGWPATGSDSPDPLTGPMRGLDPITLSACGAVPSEPRRSDRLSAEWVDVEDVRFRQLTTYPTEDAAARAVAGILEVYRDCPQDSSSGDGSVQRWEVRDRDAGTEAHVVLGWTEIDGASTTFGDTTLVVRAGNAVLVETRGGHAGNPQGREQEVIDEITAAAAEVVDRMCAFAAAGC</sequence>